<proteinExistence type="predicted"/>
<protein>
    <submittedName>
        <fullName evidence="1">Uncharacterized protein</fullName>
    </submittedName>
</protein>
<name>A0ABT2GJF7_9MICO</name>
<dbReference type="EMBL" id="JANTEZ010000003">
    <property type="protein sequence ID" value="MCS5714916.1"/>
    <property type="molecule type" value="Genomic_DNA"/>
</dbReference>
<dbReference type="RefSeq" id="WP_259486407.1">
    <property type="nucleotide sequence ID" value="NZ_JANTEZ010000003.1"/>
</dbReference>
<keyword evidence="2" id="KW-1185">Reference proteome</keyword>
<gene>
    <name evidence="1" type="ORF">NVV95_10165</name>
</gene>
<reference evidence="1" key="1">
    <citation type="submission" date="2022-08" db="EMBL/GenBank/DDBJ databases">
        <authorList>
            <person name="Deng Y."/>
            <person name="Han X.-F."/>
            <person name="Zhang Y.-Q."/>
        </authorList>
    </citation>
    <scope>NUCLEOTIDE SEQUENCE</scope>
    <source>
        <strain evidence="1">CPCC 205716</strain>
    </source>
</reference>
<comment type="caution">
    <text evidence="1">The sequence shown here is derived from an EMBL/GenBank/DDBJ whole genome shotgun (WGS) entry which is preliminary data.</text>
</comment>
<organism evidence="1 2">
    <name type="scientific">Herbiconiux gentiana</name>
    <dbReference type="NCBI Taxonomy" id="2970912"/>
    <lineage>
        <taxon>Bacteria</taxon>
        <taxon>Bacillati</taxon>
        <taxon>Actinomycetota</taxon>
        <taxon>Actinomycetes</taxon>
        <taxon>Micrococcales</taxon>
        <taxon>Microbacteriaceae</taxon>
        <taxon>Herbiconiux</taxon>
    </lineage>
</organism>
<accession>A0ABT2GJF7</accession>
<evidence type="ECO:0000313" key="1">
    <source>
        <dbReference type="EMBL" id="MCS5714916.1"/>
    </source>
</evidence>
<sequence length="111" mass="12264">MVVEWKHGVWHARPRSAPGEVVARSLGDLPPDIAGHGHAPVLRLPQDVQQLLDDAQTYSRLDCPEATRTSRRKAATLLRSRLMSDADIARCLGLTVESLRSEVIAGTDHHR</sequence>
<dbReference type="Proteomes" id="UP001165580">
    <property type="component" value="Unassembled WGS sequence"/>
</dbReference>
<evidence type="ECO:0000313" key="2">
    <source>
        <dbReference type="Proteomes" id="UP001165580"/>
    </source>
</evidence>